<evidence type="ECO:0000259" key="2">
    <source>
        <dbReference type="Pfam" id="PF13243"/>
    </source>
</evidence>
<dbReference type="eggNOG" id="arCOG03396">
    <property type="taxonomic scope" value="Archaea"/>
</dbReference>
<dbReference type="HOGENOM" id="CLU_506827_0_0_2"/>
<proteinExistence type="predicted"/>
<dbReference type="Pfam" id="PF13243">
    <property type="entry name" value="SQHop_cyclase_C"/>
    <property type="match status" value="1"/>
</dbReference>
<dbReference type="InterPro" id="IPR032696">
    <property type="entry name" value="SQ_cyclase_C"/>
</dbReference>
<dbReference type="Proteomes" id="UP000009079">
    <property type="component" value="Chromosome"/>
</dbReference>
<organism evidence="3 4">
    <name type="scientific">Thermococcus sibiricus (strain DSM 12597 / MM 739)</name>
    <dbReference type="NCBI Taxonomy" id="604354"/>
    <lineage>
        <taxon>Archaea</taxon>
        <taxon>Methanobacteriati</taxon>
        <taxon>Methanobacteriota</taxon>
        <taxon>Thermococci</taxon>
        <taxon>Thermococcales</taxon>
        <taxon>Thermococcaceae</taxon>
        <taxon>Thermococcus</taxon>
    </lineage>
</organism>
<dbReference type="AlphaFoldDB" id="C6A3P7"/>
<feature type="transmembrane region" description="Helical" evidence="1">
    <location>
        <begin position="477"/>
        <end position="494"/>
    </location>
</feature>
<keyword evidence="1" id="KW-0812">Transmembrane</keyword>
<dbReference type="SUPFAM" id="SSF48239">
    <property type="entry name" value="Terpenoid cyclases/Protein prenyltransferases"/>
    <property type="match status" value="1"/>
</dbReference>
<keyword evidence="1" id="KW-0472">Membrane</keyword>
<name>C6A3P7_THESM</name>
<dbReference type="Gene3D" id="1.50.10.20">
    <property type="match status" value="1"/>
</dbReference>
<dbReference type="KEGG" id="tsi:TSIB_1188"/>
<reference evidence="3 4" key="1">
    <citation type="journal article" date="2009" name="Appl. Environ. Microbiol.">
        <title>Metabolic versatility and indigenous origin of the archaeon Thermococcus sibiricus, isolated from a siberian oil reservoir, as revealed by genome analysis.</title>
        <authorList>
            <person name="Mardanov A.V."/>
            <person name="Ravin N.V."/>
            <person name="Svetlitchnyi V.A."/>
            <person name="Beletsky A.V."/>
            <person name="Miroshnichenko M.L."/>
            <person name="Bonch-Osmolovskaya E.A."/>
            <person name="Skryabin K.G."/>
        </authorList>
    </citation>
    <scope>NUCLEOTIDE SEQUENCE [LARGE SCALE GENOMIC DNA]</scope>
    <source>
        <strain evidence="4">DSM 12597 / MM 739</strain>
    </source>
</reference>
<gene>
    <name evidence="3" type="ordered locus">TSIB_1188</name>
</gene>
<keyword evidence="4" id="KW-1185">Reference proteome</keyword>
<dbReference type="EMBL" id="CP001463">
    <property type="protein sequence ID" value="ACS90242.1"/>
    <property type="molecule type" value="Genomic_DNA"/>
</dbReference>
<keyword evidence="1" id="KW-1133">Transmembrane helix</keyword>
<evidence type="ECO:0000313" key="3">
    <source>
        <dbReference type="EMBL" id="ACS90242.1"/>
    </source>
</evidence>
<dbReference type="STRING" id="604354.TSIB_1188"/>
<evidence type="ECO:0000313" key="4">
    <source>
        <dbReference type="Proteomes" id="UP000009079"/>
    </source>
</evidence>
<feature type="domain" description="Squalene cyclase C-terminal" evidence="2">
    <location>
        <begin position="57"/>
        <end position="160"/>
    </location>
</feature>
<sequence>MKIFVVVVLVLLLSLPFSLAQSVSVEKDYQMRTLHSYAKNYGISSYSFVKESDELYLSCLKVIALARSSFPKDSPDFQRLVEEIKSKQLKDGSFPPIITDDYPKEEGEWFYWEKSKAAGTALALLALLEAGESPNSEVVTKGIKFLLANKTEDYWTSTVYMDWEKTGIKRIGEFSSLVATAYATALLHKLGYNVTDSWEWVRVNLNAKNLTRNYSFGNFFTGFLFPQPYRDFRMPYESLTLPLLYLTEEGFKVDNEPLEFLISLFKQSQYSENATLLFTFYENYTTNYELKILRFSLTKGGTWEKERMVQGVTDDKIKLPINQKEGIVVLKVEGLRKINFQKSGVFLDLQIIKRGMKIYAELPVNYIDFRSYVNSQIVQFSESNETYYIIFLPELDGSWNHDVYSTSIALIWLYLAGETDYNGFKKGIEFLLRNDRSLDFDGYAYALIALSLYGGEWEKSKPEINAIVSNEEESIKYSAYILAIIMIFSIGYFWRKRK</sequence>
<evidence type="ECO:0000256" key="1">
    <source>
        <dbReference type="SAM" id="Phobius"/>
    </source>
</evidence>
<dbReference type="InterPro" id="IPR008930">
    <property type="entry name" value="Terpenoid_cyclase/PrenylTrfase"/>
</dbReference>
<accession>C6A3P7</accession>
<protein>
    <recommendedName>
        <fullName evidence="2">Squalene cyclase C-terminal domain-containing protein</fullName>
    </recommendedName>
</protein>